<dbReference type="EMBL" id="OZ023708">
    <property type="protein sequence ID" value="CAK9880358.1"/>
    <property type="molecule type" value="Genomic_DNA"/>
</dbReference>
<protein>
    <submittedName>
        <fullName evidence="1">Uncharacterized protein</fullName>
    </submittedName>
</protein>
<sequence length="108" mass="12153">MRGEEEHYQHHHHLAWSFCWVASSRELSSLTSGMYFFHVPICCCCCSCQDCRHSVASAGSVVERASELFCLLFGKERKEVGVNGDGEQEISHSWASSIRSVVVGRLRC</sequence>
<organism evidence="1 2">
    <name type="scientific">Sphagnum jensenii</name>
    <dbReference type="NCBI Taxonomy" id="128206"/>
    <lineage>
        <taxon>Eukaryota</taxon>
        <taxon>Viridiplantae</taxon>
        <taxon>Streptophyta</taxon>
        <taxon>Embryophyta</taxon>
        <taxon>Bryophyta</taxon>
        <taxon>Sphagnophytina</taxon>
        <taxon>Sphagnopsida</taxon>
        <taxon>Sphagnales</taxon>
        <taxon>Sphagnaceae</taxon>
        <taxon>Sphagnum</taxon>
    </lineage>
</organism>
<keyword evidence="2" id="KW-1185">Reference proteome</keyword>
<dbReference type="Proteomes" id="UP001497522">
    <property type="component" value="Chromosome 7"/>
</dbReference>
<reference evidence="1" key="1">
    <citation type="submission" date="2024-03" db="EMBL/GenBank/DDBJ databases">
        <authorList>
            <consortium name="ELIXIR-Norway"/>
            <consortium name="Elixir Norway"/>
        </authorList>
    </citation>
    <scope>NUCLEOTIDE SEQUENCE</scope>
</reference>
<evidence type="ECO:0000313" key="1">
    <source>
        <dbReference type="EMBL" id="CAK9880358.1"/>
    </source>
</evidence>
<gene>
    <name evidence="1" type="ORF">CSSPJE1EN2_LOCUS21796</name>
</gene>
<evidence type="ECO:0000313" key="2">
    <source>
        <dbReference type="Proteomes" id="UP001497522"/>
    </source>
</evidence>
<name>A0ABP1BWT8_9BRYO</name>
<accession>A0ABP1BWT8</accession>
<proteinExistence type="predicted"/>